<sequence>MKTNLHYIALLLFLIANACSSENAFDCIKKTGDIKTILVNDFSEFNDLVIHDDITLELIEDESEYFEVIYGENLIPKIKFVSDKDSLLIYNENFCGWTRDYQKPLVRWHTTKELVNIKSLSSGNIFNNDTLGVNLQIEAKDISNKVELTVNSENILLISNSISNFKVIGHCQRLTVRSYFSDSHFELGQLQCSRVNVLQRGYNDIIVNPSDSLVGSIENAGRVMYYGSPGIKMVVENGGELIKLEK</sequence>
<feature type="chain" id="PRO_5046536040" description="Putative auto-transporter adhesin head GIN domain-containing protein" evidence="1">
    <location>
        <begin position="25"/>
        <end position="246"/>
    </location>
</feature>
<proteinExistence type="predicted"/>
<reference evidence="4" key="1">
    <citation type="journal article" date="2019" name="Int. J. Syst. Evol. Microbiol.">
        <title>The Global Catalogue of Microorganisms (GCM) 10K type strain sequencing project: providing services to taxonomists for standard genome sequencing and annotation.</title>
        <authorList>
            <consortium name="The Broad Institute Genomics Platform"/>
            <consortium name="The Broad Institute Genome Sequencing Center for Infectious Disease"/>
            <person name="Wu L."/>
            <person name="Ma J."/>
        </authorList>
    </citation>
    <scope>NUCLEOTIDE SEQUENCE [LARGE SCALE GENOMIC DNA]</scope>
    <source>
        <strain evidence="4">CGMCC 1.10832</strain>
    </source>
</reference>
<accession>A0ABQ1LZM7</accession>
<comment type="caution">
    <text evidence="3">The sequence shown here is derived from an EMBL/GenBank/DDBJ whole genome shotgun (WGS) entry which is preliminary data.</text>
</comment>
<dbReference type="InterPro" id="IPR021255">
    <property type="entry name" value="DUF2807"/>
</dbReference>
<dbReference type="Gene3D" id="2.160.20.120">
    <property type="match status" value="1"/>
</dbReference>
<organism evidence="3 4">
    <name type="scientific">Marivirga lumbricoides</name>
    <dbReference type="NCBI Taxonomy" id="1046115"/>
    <lineage>
        <taxon>Bacteria</taxon>
        <taxon>Pseudomonadati</taxon>
        <taxon>Bacteroidota</taxon>
        <taxon>Cytophagia</taxon>
        <taxon>Cytophagales</taxon>
        <taxon>Marivirgaceae</taxon>
        <taxon>Marivirga</taxon>
    </lineage>
</organism>
<dbReference type="RefSeq" id="WP_188462318.1">
    <property type="nucleotide sequence ID" value="NZ_BAABHU010000005.1"/>
</dbReference>
<protein>
    <recommendedName>
        <fullName evidence="2">Putative auto-transporter adhesin head GIN domain-containing protein</fullName>
    </recommendedName>
</protein>
<evidence type="ECO:0000313" key="4">
    <source>
        <dbReference type="Proteomes" id="UP000636010"/>
    </source>
</evidence>
<name>A0ABQ1LZM7_9BACT</name>
<evidence type="ECO:0000259" key="2">
    <source>
        <dbReference type="Pfam" id="PF10988"/>
    </source>
</evidence>
<keyword evidence="4" id="KW-1185">Reference proteome</keyword>
<feature type="domain" description="Putative auto-transporter adhesin head GIN" evidence="2">
    <location>
        <begin position="44"/>
        <end position="229"/>
    </location>
</feature>
<dbReference type="Proteomes" id="UP000636010">
    <property type="component" value="Unassembled WGS sequence"/>
</dbReference>
<dbReference type="EMBL" id="BMEC01000005">
    <property type="protein sequence ID" value="GGC32161.1"/>
    <property type="molecule type" value="Genomic_DNA"/>
</dbReference>
<evidence type="ECO:0000313" key="3">
    <source>
        <dbReference type="EMBL" id="GGC32161.1"/>
    </source>
</evidence>
<keyword evidence="1" id="KW-0732">Signal</keyword>
<feature type="signal peptide" evidence="1">
    <location>
        <begin position="1"/>
        <end position="24"/>
    </location>
</feature>
<dbReference type="Pfam" id="PF10988">
    <property type="entry name" value="DUF2807"/>
    <property type="match status" value="1"/>
</dbReference>
<evidence type="ECO:0000256" key="1">
    <source>
        <dbReference type="SAM" id="SignalP"/>
    </source>
</evidence>
<gene>
    <name evidence="3" type="ORF">GCM10011506_17020</name>
</gene>